<dbReference type="GO" id="GO:0005886">
    <property type="term" value="C:plasma membrane"/>
    <property type="evidence" value="ECO:0007669"/>
    <property type="project" value="TreeGrafter"/>
</dbReference>
<dbReference type="InterPro" id="IPR001482">
    <property type="entry name" value="T2SS/T4SS_dom"/>
</dbReference>
<dbReference type="Gene3D" id="3.30.450.90">
    <property type="match status" value="1"/>
</dbReference>
<dbReference type="OrthoDB" id="9808272at2"/>
<comment type="similarity">
    <text evidence="1">Belongs to the GSP E family.</text>
</comment>
<proteinExistence type="inferred from homology"/>
<dbReference type="RefSeq" id="WP_118174588.1">
    <property type="nucleotide sequence ID" value="NZ_CAUCJG010000035.1"/>
</dbReference>
<evidence type="ECO:0000259" key="4">
    <source>
        <dbReference type="Pfam" id="PF00437"/>
    </source>
</evidence>
<reference evidence="5 6" key="1">
    <citation type="submission" date="2018-08" db="EMBL/GenBank/DDBJ databases">
        <title>A genome reference for cultivated species of the human gut microbiota.</title>
        <authorList>
            <person name="Zou Y."/>
            <person name="Xue W."/>
            <person name="Luo G."/>
        </authorList>
    </citation>
    <scope>NUCLEOTIDE SEQUENCE [LARGE SCALE GENOMIC DNA]</scope>
    <source>
        <strain evidence="5 6">AM25-21AC</strain>
    </source>
</reference>
<dbReference type="GO" id="GO:0016887">
    <property type="term" value="F:ATP hydrolysis activity"/>
    <property type="evidence" value="ECO:0007669"/>
    <property type="project" value="TreeGrafter"/>
</dbReference>
<dbReference type="Pfam" id="PF00437">
    <property type="entry name" value="T2SSE"/>
    <property type="match status" value="1"/>
</dbReference>
<evidence type="ECO:0000256" key="2">
    <source>
        <dbReference type="ARBA" id="ARBA00022741"/>
    </source>
</evidence>
<dbReference type="PANTHER" id="PTHR30258:SF2">
    <property type="entry name" value="COMG OPERON PROTEIN 1"/>
    <property type="match status" value="1"/>
</dbReference>
<dbReference type="EMBL" id="QRHE01000001">
    <property type="protein sequence ID" value="RHF53511.1"/>
    <property type="molecule type" value="Genomic_DNA"/>
</dbReference>
<evidence type="ECO:0000256" key="1">
    <source>
        <dbReference type="ARBA" id="ARBA00006611"/>
    </source>
</evidence>
<keyword evidence="2" id="KW-0547">Nucleotide-binding</keyword>
<dbReference type="GO" id="GO:0005524">
    <property type="term" value="F:ATP binding"/>
    <property type="evidence" value="ECO:0007669"/>
    <property type="project" value="UniProtKB-KW"/>
</dbReference>
<name>A0A414NZT8_9FIRM</name>
<protein>
    <submittedName>
        <fullName evidence="5">Type II/IV secretion system protein</fullName>
    </submittedName>
</protein>
<dbReference type="SUPFAM" id="SSF52540">
    <property type="entry name" value="P-loop containing nucleoside triphosphate hydrolases"/>
    <property type="match status" value="1"/>
</dbReference>
<keyword evidence="3" id="KW-0067">ATP-binding</keyword>
<organism evidence="5 6">
    <name type="scientific">Mitsuokella multacida</name>
    <dbReference type="NCBI Taxonomy" id="52226"/>
    <lineage>
        <taxon>Bacteria</taxon>
        <taxon>Bacillati</taxon>
        <taxon>Bacillota</taxon>
        <taxon>Negativicutes</taxon>
        <taxon>Selenomonadales</taxon>
        <taxon>Selenomonadaceae</taxon>
        <taxon>Mitsuokella</taxon>
    </lineage>
</organism>
<dbReference type="PANTHER" id="PTHR30258">
    <property type="entry name" value="TYPE II SECRETION SYSTEM PROTEIN GSPE-RELATED"/>
    <property type="match status" value="1"/>
</dbReference>
<dbReference type="InterPro" id="IPR027417">
    <property type="entry name" value="P-loop_NTPase"/>
</dbReference>
<evidence type="ECO:0000256" key="3">
    <source>
        <dbReference type="ARBA" id="ARBA00022840"/>
    </source>
</evidence>
<accession>A0A414NZT8</accession>
<dbReference type="CDD" id="cd01129">
    <property type="entry name" value="PulE-GspE-like"/>
    <property type="match status" value="1"/>
</dbReference>
<evidence type="ECO:0000313" key="5">
    <source>
        <dbReference type="EMBL" id="RHF53511.1"/>
    </source>
</evidence>
<comment type="caution">
    <text evidence="5">The sequence shown here is derived from an EMBL/GenBank/DDBJ whole genome shotgun (WGS) entry which is preliminary data.</text>
</comment>
<gene>
    <name evidence="5" type="ORF">DW674_01215</name>
</gene>
<sequence length="419" mass="46428">MKRRTGGIVLETPELLWQNLVRESVREVRYGMRSEVPGIIRLVDHLLERAVALHASDIHLEPQEMRVRLRFRIDGILRETMTMPANLGPAVTSRIKVMAGMDIAVHQQPQDGHILFQPKGRRIDIRVSSLPASSGEVIVMRLMDVSAQLFSLDELGFSAKDTAVLRELIHRPAGMIVLCGPMNSGKTSSLYAALTELNTESRNLVTLEDPIERILPGVNQVQIHPKAGMTFVAGLRAVLRQDVTGILLGEIRDEETAAMAVRIALTGHLLMTTIHTEDAVSALYRMLEMGIAPYLLAATLSGIVSQRLVRRLCPDCREAYRVAEGSDEAAFFACAEGTELYRSRGCAACHGTGYRGRTVLAELLVPHEAVREGILQKIPRREMVERAKACGMRSLLEDGREKAKAGITSWQEVRRVLYG</sequence>
<dbReference type="Proteomes" id="UP000283442">
    <property type="component" value="Unassembled WGS sequence"/>
</dbReference>
<feature type="domain" description="Bacterial type II secretion system protein E" evidence="4">
    <location>
        <begin position="39"/>
        <end position="415"/>
    </location>
</feature>
<dbReference type="Gene3D" id="3.40.50.300">
    <property type="entry name" value="P-loop containing nucleotide triphosphate hydrolases"/>
    <property type="match status" value="1"/>
</dbReference>
<dbReference type="AlphaFoldDB" id="A0A414NZT8"/>
<evidence type="ECO:0000313" key="6">
    <source>
        <dbReference type="Proteomes" id="UP000283442"/>
    </source>
</evidence>